<dbReference type="Pfam" id="PF14068">
    <property type="entry name" value="YuiB"/>
    <property type="match status" value="1"/>
</dbReference>
<feature type="transmembrane region" description="Helical" evidence="1">
    <location>
        <begin position="32"/>
        <end position="50"/>
    </location>
</feature>
<comment type="caution">
    <text evidence="3">The sequence shown here is derived from an EMBL/GenBank/DDBJ whole genome shotgun (WGS) entry which is preliminary data.</text>
</comment>
<name>A0A132NE44_HYDSH</name>
<evidence type="ECO:0000256" key="1">
    <source>
        <dbReference type="SAM" id="Phobius"/>
    </source>
</evidence>
<keyword evidence="1" id="KW-0472">Membrane</keyword>
<protein>
    <submittedName>
        <fullName evidence="2">YuiB family protein</fullName>
    </submittedName>
</protein>
<evidence type="ECO:0000313" key="2">
    <source>
        <dbReference type="EMBL" id="MBT9281293.1"/>
    </source>
</evidence>
<evidence type="ECO:0000313" key="6">
    <source>
        <dbReference type="Proteomes" id="UP000244180"/>
    </source>
</evidence>
<dbReference type="EMBL" id="JAHHQF010000037">
    <property type="protein sequence ID" value="MBT9281293.1"/>
    <property type="molecule type" value="Genomic_DNA"/>
</dbReference>
<reference evidence="4 6" key="2">
    <citation type="submission" date="2017-08" db="EMBL/GenBank/DDBJ databases">
        <title>Burning lignite coal seam in the remote Altai Mountains harbors a hydrogen-driven thermophilic microbial community.</title>
        <authorList>
            <person name="Kadnikov V.V."/>
            <person name="Mardanov A.V."/>
            <person name="Ivasenko D."/>
            <person name="Beletsky A.V."/>
            <person name="Karnachuk O.V."/>
            <person name="Ravin N.V."/>
        </authorList>
    </citation>
    <scope>NUCLEOTIDE SEQUENCE [LARGE SCALE GENOMIC DNA]</scope>
    <source>
        <strain evidence="4">AL33</strain>
    </source>
</reference>
<evidence type="ECO:0000313" key="5">
    <source>
        <dbReference type="Proteomes" id="UP000243024"/>
    </source>
</evidence>
<dbReference type="InterPro" id="IPR025917">
    <property type="entry name" value="YuiB"/>
</dbReference>
<keyword evidence="1" id="KW-1133">Transmembrane helix</keyword>
<sequence>MFSWLQFIVSLPLFFVLFFALGFILNMVLKTTWLPGVLSVFVPIAAYLAVGRLTWVDVVVFAFGILGAWTSGGVIHYLRTHGYRMY</sequence>
<dbReference type="EMBL" id="PEBV01000005">
    <property type="protein sequence ID" value="PTQ54315.1"/>
    <property type="molecule type" value="Genomic_DNA"/>
</dbReference>
<reference evidence="2" key="3">
    <citation type="journal article" date="2021" name="Microbiology">
        <title>Metagenomic Analysis of the Microbial Community in the Underground Coal Fire Area (Kemerovo Region, Russia) Revealed Predominance of Thermophilic Members of the Phyla Deinococcus-thermus, Aquificae, and Firmicutes.</title>
        <authorList>
            <person name="Kadnikov V."/>
            <person name="Mardanov A.V."/>
            <person name="Beletsky A.V."/>
            <person name="Karnachuk O.V."/>
            <person name="Ravin N.V."/>
        </authorList>
    </citation>
    <scope>NUCLEOTIDE SEQUENCE</scope>
    <source>
        <strain evidence="2">RBS10-49</strain>
    </source>
</reference>
<keyword evidence="5" id="KW-1185">Reference proteome</keyword>
<dbReference type="Proteomes" id="UP000243024">
    <property type="component" value="Unassembled WGS sequence"/>
</dbReference>
<dbReference type="AlphaFoldDB" id="A0A132NE44"/>
<dbReference type="Proteomes" id="UP000748108">
    <property type="component" value="Unassembled WGS sequence"/>
</dbReference>
<organism evidence="3 5">
    <name type="scientific">Hydrogenibacillus schlegelii</name>
    <name type="common">Bacillus schlegelii</name>
    <dbReference type="NCBI Taxonomy" id="1484"/>
    <lineage>
        <taxon>Bacteria</taxon>
        <taxon>Bacillati</taxon>
        <taxon>Bacillota</taxon>
        <taxon>Bacilli</taxon>
        <taxon>Bacillales</taxon>
        <taxon>Bacillales Family X. Incertae Sedis</taxon>
        <taxon>Hydrogenibacillus</taxon>
    </lineage>
</organism>
<dbReference type="EMBL" id="JXBB01000055">
    <property type="protein sequence ID" value="OAR03509.1"/>
    <property type="molecule type" value="Genomic_DNA"/>
</dbReference>
<reference evidence="3 5" key="1">
    <citation type="submission" date="2015-09" db="EMBL/GenBank/DDBJ databases">
        <title>Draft genome sequence of Hydrogenibacillus schlegelii DSM 2000.</title>
        <authorList>
            <person name="Hemp J."/>
        </authorList>
    </citation>
    <scope>NUCLEOTIDE SEQUENCE [LARGE SCALE GENOMIC DNA]</scope>
    <source>
        <strain evidence="3 5">MA 48</strain>
    </source>
</reference>
<dbReference type="Proteomes" id="UP000244180">
    <property type="component" value="Unassembled WGS sequence"/>
</dbReference>
<evidence type="ECO:0000313" key="4">
    <source>
        <dbReference type="EMBL" id="PTQ54315.1"/>
    </source>
</evidence>
<dbReference type="RefSeq" id="WP_066202695.1">
    <property type="nucleotide sequence ID" value="NZ_CBCSAS010000002.1"/>
</dbReference>
<keyword evidence="1" id="KW-0812">Transmembrane</keyword>
<dbReference type="STRING" id="1484.SA87_02355"/>
<feature type="transmembrane region" description="Helical" evidence="1">
    <location>
        <begin position="56"/>
        <end position="78"/>
    </location>
</feature>
<feature type="transmembrane region" description="Helical" evidence="1">
    <location>
        <begin position="6"/>
        <end position="25"/>
    </location>
</feature>
<dbReference type="OrthoDB" id="2382309at2"/>
<gene>
    <name evidence="4" type="ORF">HSCHL_0594</name>
    <name evidence="2" type="ORF">KM312_01275</name>
    <name evidence="3" type="ORF">SA87_02355</name>
</gene>
<proteinExistence type="predicted"/>
<accession>A0A132NE44</accession>
<evidence type="ECO:0000313" key="3">
    <source>
        <dbReference type="EMBL" id="OAR03509.1"/>
    </source>
</evidence>